<reference evidence="2 3" key="1">
    <citation type="journal article" date="2013" name="Int. J. Syst. Evol. Microbiol.">
        <title>Hoeflea suaedae sp. nov., an endophytic bacterium isolated from the root of the halophyte Suaeda maritima.</title>
        <authorList>
            <person name="Chung E.J."/>
            <person name="Park J.A."/>
            <person name="Pramanik P."/>
            <person name="Bibi F."/>
            <person name="Jeon C.O."/>
            <person name="Chung Y.R."/>
        </authorList>
    </citation>
    <scope>NUCLEOTIDE SEQUENCE [LARGE SCALE GENOMIC DNA]</scope>
    <source>
        <strain evidence="2 3">YC6898</strain>
    </source>
</reference>
<evidence type="ECO:0000313" key="3">
    <source>
        <dbReference type="Proteomes" id="UP000295131"/>
    </source>
</evidence>
<feature type="signal peptide" evidence="1">
    <location>
        <begin position="1"/>
        <end position="20"/>
    </location>
</feature>
<evidence type="ECO:0000313" key="2">
    <source>
        <dbReference type="EMBL" id="TDH36175.1"/>
    </source>
</evidence>
<dbReference type="Pfam" id="PF08904">
    <property type="entry name" value="EipB_like"/>
    <property type="match status" value="1"/>
</dbReference>
<dbReference type="InterPro" id="IPR015000">
    <property type="entry name" value="EipB-like"/>
</dbReference>
<name>A0A4R5PKN9_9HYPH</name>
<proteinExistence type="predicted"/>
<keyword evidence="1" id="KW-0732">Signal</keyword>
<accession>A0A4R5PKN9</accession>
<gene>
    <name evidence="2" type="ORF">E2A64_12880</name>
</gene>
<dbReference type="EMBL" id="SMSI01000002">
    <property type="protein sequence ID" value="TDH36175.1"/>
    <property type="molecule type" value="Genomic_DNA"/>
</dbReference>
<dbReference type="RefSeq" id="WP_133284873.1">
    <property type="nucleotide sequence ID" value="NZ_SMSI01000002.1"/>
</dbReference>
<dbReference type="AlphaFoldDB" id="A0A4R5PKN9"/>
<feature type="chain" id="PRO_5020806959" evidence="1">
    <location>
        <begin position="21"/>
        <end position="269"/>
    </location>
</feature>
<sequence length="269" mass="30070">MRLMVMCWAVLGAGLTPALAGPSDLVPHRAVYDLSLKEASERSGIDNMRGRMVYEFNGSQCDGYTVQFRFVTQIDTGEAVRVTDQQTTTYEDIRDHRFDFVTKSYVNDSLDHEIKGTANVEGADLKVDLDQPKNEEIDLAPALFPTEHLLELLDKAEAGDTFYQSRIFDGSDEADESLMTTTVIGKEQGAEAGDPELAKAKPLEKERFWPVSISYFNEEGEGDGLPIYSIAFKLYRNGITRDLTMDYGEFALEGELSELEYLDTEPCAN</sequence>
<keyword evidence="3" id="KW-1185">Reference proteome</keyword>
<dbReference type="Proteomes" id="UP000295131">
    <property type="component" value="Unassembled WGS sequence"/>
</dbReference>
<protein>
    <submittedName>
        <fullName evidence="2">DUF1849 family protein</fullName>
    </submittedName>
</protein>
<dbReference type="OrthoDB" id="9815514at2"/>
<evidence type="ECO:0000256" key="1">
    <source>
        <dbReference type="SAM" id="SignalP"/>
    </source>
</evidence>
<organism evidence="2 3">
    <name type="scientific">Pseudohoeflea suaedae</name>
    <dbReference type="NCBI Taxonomy" id="877384"/>
    <lineage>
        <taxon>Bacteria</taxon>
        <taxon>Pseudomonadati</taxon>
        <taxon>Pseudomonadota</taxon>
        <taxon>Alphaproteobacteria</taxon>
        <taxon>Hyphomicrobiales</taxon>
        <taxon>Rhizobiaceae</taxon>
        <taxon>Pseudohoeflea</taxon>
    </lineage>
</organism>
<comment type="caution">
    <text evidence="2">The sequence shown here is derived from an EMBL/GenBank/DDBJ whole genome shotgun (WGS) entry which is preliminary data.</text>
</comment>